<dbReference type="SMART" id="SM00530">
    <property type="entry name" value="HTH_XRE"/>
    <property type="match status" value="1"/>
</dbReference>
<dbReference type="RefSeq" id="WP_036635350.1">
    <property type="nucleotide sequence ID" value="NZ_JFZB01000005.1"/>
</dbReference>
<accession>A0A086Y3N1</accession>
<dbReference type="PROSITE" id="PS50943">
    <property type="entry name" value="HTH_CROC1"/>
    <property type="match status" value="1"/>
</dbReference>
<dbReference type="GO" id="GO:0005829">
    <property type="term" value="C:cytosol"/>
    <property type="evidence" value="ECO:0007669"/>
    <property type="project" value="TreeGrafter"/>
</dbReference>
<comment type="caution">
    <text evidence="3">The sequence shown here is derived from an EMBL/GenBank/DDBJ whole genome shotgun (WGS) entry which is preliminary data.</text>
</comment>
<organism evidence="3 4">
    <name type="scientific">Paenirhodobacter enshiensis</name>
    <dbReference type="NCBI Taxonomy" id="1105367"/>
    <lineage>
        <taxon>Bacteria</taxon>
        <taxon>Pseudomonadati</taxon>
        <taxon>Pseudomonadota</taxon>
        <taxon>Alphaproteobacteria</taxon>
        <taxon>Rhodobacterales</taxon>
        <taxon>Rhodobacter group</taxon>
        <taxon>Paenirhodobacter</taxon>
    </lineage>
</organism>
<dbReference type="GO" id="GO:0003677">
    <property type="term" value="F:DNA binding"/>
    <property type="evidence" value="ECO:0007669"/>
    <property type="project" value="UniProtKB-KW"/>
</dbReference>
<dbReference type="CDD" id="cd00093">
    <property type="entry name" value="HTH_XRE"/>
    <property type="match status" value="1"/>
</dbReference>
<dbReference type="STRING" id="1105367.CG50_11775"/>
<evidence type="ECO:0000313" key="3">
    <source>
        <dbReference type="EMBL" id="KFI28881.1"/>
    </source>
</evidence>
<dbReference type="SUPFAM" id="SSF47413">
    <property type="entry name" value="lambda repressor-like DNA-binding domains"/>
    <property type="match status" value="1"/>
</dbReference>
<evidence type="ECO:0000256" key="1">
    <source>
        <dbReference type="ARBA" id="ARBA00023125"/>
    </source>
</evidence>
<dbReference type="eggNOG" id="COG1813">
    <property type="taxonomic scope" value="Bacteria"/>
</dbReference>
<dbReference type="AlphaFoldDB" id="A0A086Y3N1"/>
<dbReference type="Pfam" id="PF01381">
    <property type="entry name" value="HTH_3"/>
    <property type="match status" value="1"/>
</dbReference>
<keyword evidence="1 3" id="KW-0238">DNA-binding</keyword>
<dbReference type="EMBL" id="JFZB01000005">
    <property type="protein sequence ID" value="KFI28881.1"/>
    <property type="molecule type" value="Genomic_DNA"/>
</dbReference>
<dbReference type="PANTHER" id="PTHR46797:SF1">
    <property type="entry name" value="METHYLPHOSPHONATE SYNTHASE"/>
    <property type="match status" value="1"/>
</dbReference>
<dbReference type="InterPro" id="IPR010982">
    <property type="entry name" value="Lambda_DNA-bd_dom_sf"/>
</dbReference>
<gene>
    <name evidence="3" type="ORF">CG50_11775</name>
</gene>
<dbReference type="PANTHER" id="PTHR46797">
    <property type="entry name" value="HTH-TYPE TRANSCRIPTIONAL REGULATOR"/>
    <property type="match status" value="1"/>
</dbReference>
<protein>
    <submittedName>
        <fullName evidence="3">DNA-binding protein</fullName>
    </submittedName>
</protein>
<dbReference type="InterPro" id="IPR001387">
    <property type="entry name" value="Cro/C1-type_HTH"/>
</dbReference>
<dbReference type="OrthoDB" id="9815697at2"/>
<dbReference type="GO" id="GO:0003700">
    <property type="term" value="F:DNA-binding transcription factor activity"/>
    <property type="evidence" value="ECO:0007669"/>
    <property type="project" value="TreeGrafter"/>
</dbReference>
<dbReference type="InterPro" id="IPR050807">
    <property type="entry name" value="TransReg_Diox_bact_type"/>
</dbReference>
<dbReference type="Gene3D" id="1.10.260.40">
    <property type="entry name" value="lambda repressor-like DNA-binding domains"/>
    <property type="match status" value="1"/>
</dbReference>
<evidence type="ECO:0000259" key="2">
    <source>
        <dbReference type="PROSITE" id="PS50943"/>
    </source>
</evidence>
<feature type="domain" description="HTH cro/C1-type" evidence="2">
    <location>
        <begin position="16"/>
        <end position="70"/>
    </location>
</feature>
<sequence length="84" mass="9195">MENATNPLLDSFARVLRQRRLAAGLSQEELAHRAGLSMRYVSLLESRKHMPSLDTMQGLARGLGMSLTDLVSEAEAGLRDGPET</sequence>
<proteinExistence type="predicted"/>
<dbReference type="Proteomes" id="UP000028824">
    <property type="component" value="Unassembled WGS sequence"/>
</dbReference>
<keyword evidence="4" id="KW-1185">Reference proteome</keyword>
<reference evidence="3 4" key="1">
    <citation type="submission" date="2014-03" db="EMBL/GenBank/DDBJ databases">
        <title>Genome of Paenirhodobacter enshiensis DW2-9.</title>
        <authorList>
            <person name="Wang D."/>
            <person name="Wang G."/>
        </authorList>
    </citation>
    <scope>NUCLEOTIDE SEQUENCE [LARGE SCALE GENOMIC DNA]</scope>
    <source>
        <strain evidence="3 4">DW2-9</strain>
    </source>
</reference>
<evidence type="ECO:0000313" key="4">
    <source>
        <dbReference type="Proteomes" id="UP000028824"/>
    </source>
</evidence>
<name>A0A086Y3N1_9RHOB</name>